<dbReference type="EMBL" id="JAUKVY010000030">
    <property type="protein sequence ID" value="MDO1536657.1"/>
    <property type="molecule type" value="Genomic_DNA"/>
</dbReference>
<comment type="caution">
    <text evidence="1">The sequence shown here is derived from an EMBL/GenBank/DDBJ whole genome shotgun (WGS) entry which is preliminary data.</text>
</comment>
<gene>
    <name evidence="1" type="ORF">Q2T77_30725</name>
</gene>
<dbReference type="Proteomes" id="UP001169027">
    <property type="component" value="Unassembled WGS sequence"/>
</dbReference>
<dbReference type="RefSeq" id="WP_301814804.1">
    <property type="nucleotide sequence ID" value="NZ_JAUJZH010000030.1"/>
</dbReference>
<sequence length="211" mass="24040">MNLALPFPHFRIPFHRPVDLRVDVDPSATDRGDPLALVHERIHTPGDPLHGLPSFGLRDPRFKVHVREVDGERYAYVEDMDRRCLAGSTVFNRLVEVDRRADRHLRSPHSRFLPQYQRQGIATAVYDWALATGICLMTGARQSPGAHALWRNLARRYESGFAELSNKKLTYLGIDIAPGDLERLETRMFLLPAKCSLPEFCEAVGMRNSPR</sequence>
<organism evidence="1 2">
    <name type="scientific">Variovorax ginsengisoli</name>
    <dbReference type="NCBI Taxonomy" id="363844"/>
    <lineage>
        <taxon>Bacteria</taxon>
        <taxon>Pseudomonadati</taxon>
        <taxon>Pseudomonadota</taxon>
        <taxon>Betaproteobacteria</taxon>
        <taxon>Burkholderiales</taxon>
        <taxon>Comamonadaceae</taxon>
        <taxon>Variovorax</taxon>
    </lineage>
</organism>
<proteinExistence type="predicted"/>
<protein>
    <submittedName>
        <fullName evidence="1">N-acetyltransferase</fullName>
    </submittedName>
</protein>
<accession>A0ABT8SEU0</accession>
<evidence type="ECO:0000313" key="2">
    <source>
        <dbReference type="Proteomes" id="UP001169027"/>
    </source>
</evidence>
<reference evidence="1" key="1">
    <citation type="submission" date="2023-06" db="EMBL/GenBank/DDBJ databases">
        <authorList>
            <person name="Jiang Y."/>
            <person name="Liu Q."/>
        </authorList>
    </citation>
    <scope>NUCLEOTIDE SEQUENCE</scope>
    <source>
        <strain evidence="1">CGMCC 1.12090</strain>
    </source>
</reference>
<keyword evidence="2" id="KW-1185">Reference proteome</keyword>
<name>A0ABT8SEU0_9BURK</name>
<evidence type="ECO:0000313" key="1">
    <source>
        <dbReference type="EMBL" id="MDO1536657.1"/>
    </source>
</evidence>